<protein>
    <submittedName>
        <fullName evidence="2">Uncharacterized protein</fullName>
    </submittedName>
</protein>
<gene>
    <name evidence="2" type="ORF">EUBSIR_01893</name>
</gene>
<sequence length="64" mass="7391">MKYKEELVALFTRAWIEMDYFDTDDDDNRSPSSRGRGLKLNALNHNNGLTLSPSSRGRGLKYLR</sequence>
<dbReference type="Proteomes" id="UP000005326">
    <property type="component" value="Unassembled WGS sequence"/>
</dbReference>
<evidence type="ECO:0000313" key="3">
    <source>
        <dbReference type="Proteomes" id="UP000005326"/>
    </source>
</evidence>
<dbReference type="EMBL" id="ABCA03000050">
    <property type="protein sequence ID" value="EDS00218.1"/>
    <property type="molecule type" value="Genomic_DNA"/>
</dbReference>
<name>B0MPU0_9FIRM</name>
<comment type="caution">
    <text evidence="2">The sequence shown here is derived from an EMBL/GenBank/DDBJ whole genome shotgun (WGS) entry which is preliminary data.</text>
</comment>
<feature type="region of interest" description="Disordered" evidence="1">
    <location>
        <begin position="22"/>
        <end position="64"/>
    </location>
</feature>
<dbReference type="AlphaFoldDB" id="B0MPU0"/>
<feature type="compositionally biased region" description="Polar residues" evidence="1">
    <location>
        <begin position="43"/>
        <end position="55"/>
    </location>
</feature>
<reference evidence="2" key="2">
    <citation type="submission" date="2014-06" db="EMBL/GenBank/DDBJ databases">
        <title>Draft genome sequence of Eubacterium siraeum (DSM 15702).</title>
        <authorList>
            <person name="Sudarsanam P."/>
            <person name="Ley R."/>
            <person name="Guruge J."/>
            <person name="Turnbaugh P.J."/>
            <person name="Mahowald M."/>
            <person name="Liep D."/>
            <person name="Gordon J."/>
        </authorList>
    </citation>
    <scope>NUCLEOTIDE SEQUENCE</scope>
    <source>
        <strain evidence="2">DSM 15702</strain>
    </source>
</reference>
<organism evidence="2 3">
    <name type="scientific">[Eubacterium] siraeum DSM 15702</name>
    <dbReference type="NCBI Taxonomy" id="428128"/>
    <lineage>
        <taxon>Bacteria</taxon>
        <taxon>Bacillati</taxon>
        <taxon>Bacillota</taxon>
        <taxon>Clostridia</taxon>
        <taxon>Eubacteriales</taxon>
        <taxon>Oscillospiraceae</taxon>
        <taxon>Oscillospiraceae incertae sedis</taxon>
    </lineage>
</organism>
<evidence type="ECO:0000313" key="2">
    <source>
        <dbReference type="EMBL" id="EDS00218.1"/>
    </source>
</evidence>
<keyword evidence="3" id="KW-1185">Reference proteome</keyword>
<reference evidence="2" key="1">
    <citation type="submission" date="2007-10" db="EMBL/GenBank/DDBJ databases">
        <authorList>
            <person name="Fulton L."/>
            <person name="Clifton S."/>
            <person name="Fulton B."/>
            <person name="Xu J."/>
            <person name="Minx P."/>
            <person name="Pepin K.H."/>
            <person name="Johnson M."/>
            <person name="Thiruvilangam P."/>
            <person name="Bhonagiri V."/>
            <person name="Nash W.E."/>
            <person name="Mardis E.R."/>
            <person name="Wilson R.K."/>
        </authorList>
    </citation>
    <scope>NUCLEOTIDE SEQUENCE [LARGE SCALE GENOMIC DNA]</scope>
    <source>
        <strain evidence="2">DSM 15702</strain>
    </source>
</reference>
<proteinExistence type="predicted"/>
<accession>B0MPU0</accession>
<evidence type="ECO:0000256" key="1">
    <source>
        <dbReference type="SAM" id="MobiDB-lite"/>
    </source>
</evidence>